<evidence type="ECO:0000313" key="2">
    <source>
        <dbReference type="Proteomes" id="UP000001194"/>
    </source>
</evidence>
<dbReference type="Gene3D" id="3.30.1330.30">
    <property type="match status" value="1"/>
</dbReference>
<dbReference type="HOGENOM" id="CLU_2085241_0_0_1"/>
<dbReference type="RefSeq" id="XP_001883349.1">
    <property type="nucleotide sequence ID" value="XM_001883314.1"/>
</dbReference>
<dbReference type="AlphaFoldDB" id="B0DH76"/>
<name>B0DH76_LACBS</name>
<proteinExistence type="predicted"/>
<dbReference type="Proteomes" id="UP000001194">
    <property type="component" value="Unassembled WGS sequence"/>
</dbReference>
<gene>
    <name evidence="1" type="ORF">LACBIDRAFT_329146</name>
</gene>
<dbReference type="GeneID" id="6078992"/>
<dbReference type="KEGG" id="lbc:LACBIDRAFT_329146"/>
<reference evidence="1 2" key="1">
    <citation type="journal article" date="2008" name="Nature">
        <title>The genome of Laccaria bicolor provides insights into mycorrhizal symbiosis.</title>
        <authorList>
            <person name="Martin F."/>
            <person name="Aerts A."/>
            <person name="Ahren D."/>
            <person name="Brun A."/>
            <person name="Danchin E.G.J."/>
            <person name="Duchaussoy F."/>
            <person name="Gibon J."/>
            <person name="Kohler A."/>
            <person name="Lindquist E."/>
            <person name="Pereda V."/>
            <person name="Salamov A."/>
            <person name="Shapiro H.J."/>
            <person name="Wuyts J."/>
            <person name="Blaudez D."/>
            <person name="Buee M."/>
            <person name="Brokstein P."/>
            <person name="Canbaeck B."/>
            <person name="Cohen D."/>
            <person name="Courty P.E."/>
            <person name="Coutinho P.M."/>
            <person name="Delaruelle C."/>
            <person name="Detter J.C."/>
            <person name="Deveau A."/>
            <person name="DiFazio S."/>
            <person name="Duplessis S."/>
            <person name="Fraissinet-Tachet L."/>
            <person name="Lucic E."/>
            <person name="Frey-Klett P."/>
            <person name="Fourrey C."/>
            <person name="Feussner I."/>
            <person name="Gay G."/>
            <person name="Grimwood J."/>
            <person name="Hoegger P.J."/>
            <person name="Jain P."/>
            <person name="Kilaru S."/>
            <person name="Labbe J."/>
            <person name="Lin Y.C."/>
            <person name="Legue V."/>
            <person name="Le Tacon F."/>
            <person name="Marmeisse R."/>
            <person name="Melayah D."/>
            <person name="Montanini B."/>
            <person name="Muratet M."/>
            <person name="Nehls U."/>
            <person name="Niculita-Hirzel H."/>
            <person name="Oudot-Le Secq M.P."/>
            <person name="Peter M."/>
            <person name="Quesneville H."/>
            <person name="Rajashekar B."/>
            <person name="Reich M."/>
            <person name="Rouhier N."/>
            <person name="Schmutz J."/>
            <person name="Yin T."/>
            <person name="Chalot M."/>
            <person name="Henrissat B."/>
            <person name="Kuees U."/>
            <person name="Lucas S."/>
            <person name="Van de Peer Y."/>
            <person name="Podila G.K."/>
            <person name="Polle A."/>
            <person name="Pukkila P.J."/>
            <person name="Richardson P.M."/>
            <person name="Rouze P."/>
            <person name="Sanders I.R."/>
            <person name="Stajich J.E."/>
            <person name="Tunlid A."/>
            <person name="Tuskan G."/>
            <person name="Grigoriev I.V."/>
        </authorList>
    </citation>
    <scope>NUCLEOTIDE SEQUENCE [LARGE SCALE GENOMIC DNA]</scope>
    <source>
        <strain evidence="2">S238N-H82 / ATCC MYA-4686</strain>
    </source>
</reference>
<organism evidence="2">
    <name type="scientific">Laccaria bicolor (strain S238N-H82 / ATCC MYA-4686)</name>
    <name type="common">Bicoloured deceiver</name>
    <name type="synonym">Laccaria laccata var. bicolor</name>
    <dbReference type="NCBI Taxonomy" id="486041"/>
    <lineage>
        <taxon>Eukaryota</taxon>
        <taxon>Fungi</taxon>
        <taxon>Dikarya</taxon>
        <taxon>Basidiomycota</taxon>
        <taxon>Agaricomycotina</taxon>
        <taxon>Agaricomycetes</taxon>
        <taxon>Agaricomycetidae</taxon>
        <taxon>Agaricales</taxon>
        <taxon>Agaricineae</taxon>
        <taxon>Hydnangiaceae</taxon>
        <taxon>Laccaria</taxon>
    </lineage>
</organism>
<evidence type="ECO:0000313" key="1">
    <source>
        <dbReference type="EMBL" id="EDR06061.1"/>
    </source>
</evidence>
<accession>B0DH76</accession>
<dbReference type="EMBL" id="DS547110">
    <property type="protein sequence ID" value="EDR06061.1"/>
    <property type="molecule type" value="Genomic_DNA"/>
</dbReference>
<keyword evidence="2" id="KW-1185">Reference proteome</keyword>
<protein>
    <submittedName>
        <fullName evidence="1">Predicted protein</fullName>
    </submittedName>
</protein>
<dbReference type="InterPro" id="IPR029064">
    <property type="entry name" value="Ribosomal_eL30-like_sf"/>
</dbReference>
<dbReference type="InParanoid" id="B0DH76"/>
<sequence length="117" mass="12999">MPYEFHSSLVTHSIDTYSISSIQLTPCLPLHGSLYGLLTFWVKLVRTVVHKKMAVVVALEEVKSEDQRELAMLVSAARANLDALYHHVLEEGSAKLLNGHVSPIIHLQNALENVENA</sequence>